<dbReference type="PROSITE" id="PS51278">
    <property type="entry name" value="GATASE_TYPE_2"/>
    <property type="match status" value="1"/>
</dbReference>
<comment type="pathway">
    <text evidence="1 7 8">Purine metabolism; IMP biosynthesis via de novo pathway; N(1)-(5-phospho-D-ribosyl)glycinamide from 5-phospho-alpha-D-ribose 1-diphosphate: step 1/2.</text>
</comment>
<feature type="binding site" evidence="7 10">
    <location>
        <position position="264"/>
    </location>
    <ligand>
        <name>Mg(2+)</name>
        <dbReference type="ChEBI" id="CHEBI:18420"/>
    </ligand>
</feature>
<dbReference type="GO" id="GO:0051539">
    <property type="term" value="F:4 iron, 4 sulfur cluster binding"/>
    <property type="evidence" value="ECO:0007669"/>
    <property type="project" value="UniProtKB-KW"/>
</dbReference>
<dbReference type="STRING" id="397948.Cmaq_0667"/>
<dbReference type="SUPFAM" id="SSF56235">
    <property type="entry name" value="N-terminal nucleophile aminohydrolases (Ntn hydrolases)"/>
    <property type="match status" value="1"/>
</dbReference>
<feature type="binding site" evidence="7 10">
    <location>
        <position position="322"/>
    </location>
    <ligand>
        <name>Mg(2+)</name>
        <dbReference type="ChEBI" id="CHEBI:18420"/>
    </ligand>
</feature>
<sequence length="433" mass="47769">MCGIWAYLGQGANLMVSKMAPWLMHRGQEGFSYVCVRNGALLKVNDPIPLESNLCLGHARYSTSGPYGVELQPVVLGDLALVFNGTVANYKELKMRLREMGIIVNSNYDALILAQYLKNLLTRLSIDDTVNEVFKTIKGGYSILALWGNSLIAIRDPWGLRPLAMGITNDGVVFASETSVLDALGIKWIEVKPGNALVLGSNGERILNWPSVRRMYCALEYIYFQRPDSVFNGISIYSARRRLGLALARKEGEEVDEVSPIPETARVAAQAYANALGKPLNEFIVKNRFMGRGFIKPPKDRDFELYSVIKEGVTGKSVALIDDSIIRGTTLRRIIPKVKAAGAKAIHVRVSSPPVRYPCFMGMDFPSRRELIAHGKSIGEVKSMLGSDSLTYLTVDELKEAIGTVELCTACFTGEYPFKVNIDELEGAFTGDR</sequence>
<dbReference type="InterPro" id="IPR017932">
    <property type="entry name" value="GATase_2_dom"/>
</dbReference>
<dbReference type="Gene3D" id="3.40.50.2020">
    <property type="match status" value="1"/>
</dbReference>
<evidence type="ECO:0000256" key="2">
    <source>
        <dbReference type="ARBA" id="ARBA00010138"/>
    </source>
</evidence>
<proteinExistence type="inferred from homology"/>
<feature type="binding site" evidence="7 11">
    <location>
        <position position="359"/>
    </location>
    <ligand>
        <name>[4Fe-4S] cluster</name>
        <dbReference type="ChEBI" id="CHEBI:49883"/>
    </ligand>
</feature>
<evidence type="ECO:0000256" key="1">
    <source>
        <dbReference type="ARBA" id="ARBA00005209"/>
    </source>
</evidence>
<dbReference type="PIRSF" id="PIRSF000485">
    <property type="entry name" value="Amd_phspho_trans"/>
    <property type="match status" value="1"/>
</dbReference>
<keyword evidence="14" id="KW-1185">Reference proteome</keyword>
<dbReference type="InterPro" id="IPR005854">
    <property type="entry name" value="PurF"/>
</dbReference>
<evidence type="ECO:0000313" key="14">
    <source>
        <dbReference type="Proteomes" id="UP000001137"/>
    </source>
</evidence>
<evidence type="ECO:0000256" key="11">
    <source>
        <dbReference type="PIRSR" id="PIRSR000485-3"/>
    </source>
</evidence>
<comment type="catalytic activity">
    <reaction evidence="7 8">
        <text>5-phospho-beta-D-ribosylamine + L-glutamate + diphosphate = 5-phospho-alpha-D-ribose 1-diphosphate + L-glutamine + H2O</text>
        <dbReference type="Rhea" id="RHEA:14905"/>
        <dbReference type="ChEBI" id="CHEBI:15377"/>
        <dbReference type="ChEBI" id="CHEBI:29985"/>
        <dbReference type="ChEBI" id="CHEBI:33019"/>
        <dbReference type="ChEBI" id="CHEBI:58017"/>
        <dbReference type="ChEBI" id="CHEBI:58359"/>
        <dbReference type="ChEBI" id="CHEBI:58681"/>
        <dbReference type="EC" id="2.4.2.14"/>
    </reaction>
</comment>
<dbReference type="PANTHER" id="PTHR11907">
    <property type="entry name" value="AMIDOPHOSPHORIBOSYLTRANSFERASE"/>
    <property type="match status" value="1"/>
</dbReference>
<dbReference type="Gene3D" id="3.60.20.10">
    <property type="entry name" value="Glutamine Phosphoribosylpyrophosphate, subunit 1, domain 1"/>
    <property type="match status" value="1"/>
</dbReference>
<dbReference type="UniPathway" id="UPA00074">
    <property type="reaction ID" value="UER00124"/>
</dbReference>
<keyword evidence="5 7" id="KW-0658">Purine biosynthesis</keyword>
<keyword evidence="7 11" id="KW-0408">Iron</keyword>
<protein>
    <recommendedName>
        <fullName evidence="7">Amidophosphoribosyltransferase</fullName>
        <shortName evidence="7">ATase</shortName>
        <ecNumber evidence="7">2.4.2.14</ecNumber>
    </recommendedName>
    <alternativeName>
        <fullName evidence="7">Glutamine phosphoribosylpyrophosphate amidotransferase</fullName>
        <shortName evidence="7">GPATase</shortName>
    </alternativeName>
</protein>
<dbReference type="AlphaFoldDB" id="A8MCK1"/>
<keyword evidence="7" id="KW-0004">4Fe-4S</keyword>
<comment type="cofactor">
    <cofactor evidence="7 10">
        <name>Mg(2+)</name>
        <dbReference type="ChEBI" id="CHEBI:18420"/>
    </cofactor>
    <text evidence="7 10">Binds 1 Mg(2+) ion per subunit.</text>
</comment>
<dbReference type="InterPro" id="IPR029055">
    <property type="entry name" value="Ntn_hydrolases_N"/>
</dbReference>
<keyword evidence="7 10" id="KW-0479">Metal-binding</keyword>
<evidence type="ECO:0000256" key="8">
    <source>
        <dbReference type="PIRNR" id="PIRNR000485"/>
    </source>
</evidence>
<accession>A8MCK1</accession>
<evidence type="ECO:0000256" key="10">
    <source>
        <dbReference type="PIRSR" id="PIRSR000485-2"/>
    </source>
</evidence>
<feature type="binding site" evidence="7 11">
    <location>
        <position position="411"/>
    </location>
    <ligand>
        <name>[4Fe-4S] cluster</name>
        <dbReference type="ChEBI" id="CHEBI:49883"/>
    </ligand>
</feature>
<dbReference type="GO" id="GO:0000287">
    <property type="term" value="F:magnesium ion binding"/>
    <property type="evidence" value="ECO:0007669"/>
    <property type="project" value="UniProtKB-UniRule"/>
</dbReference>
<comment type="similarity">
    <text evidence="2 7 8">In the C-terminal section; belongs to the purine/pyrimidine phosphoribosyltransferase family.</text>
</comment>
<keyword evidence="6 7" id="KW-0315">Glutamine amidotransferase</keyword>
<dbReference type="SUPFAM" id="SSF53271">
    <property type="entry name" value="PRTase-like"/>
    <property type="match status" value="1"/>
</dbReference>
<dbReference type="EMBL" id="CP000852">
    <property type="protein sequence ID" value="ABW01507.1"/>
    <property type="molecule type" value="Genomic_DNA"/>
</dbReference>
<keyword evidence="4 7" id="KW-0808">Transferase</keyword>
<feature type="binding site" evidence="7 10">
    <location>
        <position position="323"/>
    </location>
    <ligand>
        <name>Mg(2+)</name>
        <dbReference type="ChEBI" id="CHEBI:18420"/>
    </ligand>
</feature>
<dbReference type="RefSeq" id="WP_012185727.1">
    <property type="nucleotide sequence ID" value="NC_009954.1"/>
</dbReference>
<feature type="binding site" evidence="7 11">
    <location>
        <position position="217"/>
    </location>
    <ligand>
        <name>[4Fe-4S] cluster</name>
        <dbReference type="ChEBI" id="CHEBI:49883"/>
    </ligand>
</feature>
<dbReference type="HAMAP" id="MF_01931">
    <property type="entry name" value="PurF"/>
    <property type="match status" value="1"/>
</dbReference>
<keyword evidence="7 11" id="KW-0411">Iron-sulfur</keyword>
<evidence type="ECO:0000256" key="4">
    <source>
        <dbReference type="ARBA" id="ARBA00022679"/>
    </source>
</evidence>
<feature type="active site" description="Nucleophile" evidence="7 9">
    <location>
        <position position="2"/>
    </location>
</feature>
<evidence type="ECO:0000256" key="5">
    <source>
        <dbReference type="ARBA" id="ARBA00022755"/>
    </source>
</evidence>
<dbReference type="Pfam" id="PF13537">
    <property type="entry name" value="GATase_7"/>
    <property type="match status" value="1"/>
</dbReference>
<evidence type="ECO:0000259" key="12">
    <source>
        <dbReference type="PROSITE" id="PS51278"/>
    </source>
</evidence>
<reference evidence="13 14" key="1">
    <citation type="submission" date="2007-10" db="EMBL/GenBank/DDBJ databases">
        <title>Complete sequence of Caldivirga maquilingensis IC-167.</title>
        <authorList>
            <consortium name="US DOE Joint Genome Institute"/>
            <person name="Copeland A."/>
            <person name="Lucas S."/>
            <person name="Lapidus A."/>
            <person name="Barry K."/>
            <person name="Glavina del Rio T."/>
            <person name="Dalin E."/>
            <person name="Tice H."/>
            <person name="Pitluck S."/>
            <person name="Saunders E."/>
            <person name="Brettin T."/>
            <person name="Bruce D."/>
            <person name="Detter J.C."/>
            <person name="Han C."/>
            <person name="Schmutz J."/>
            <person name="Larimer F."/>
            <person name="Land M."/>
            <person name="Hauser L."/>
            <person name="Kyrpides N."/>
            <person name="Ivanova N."/>
            <person name="Biddle J.F."/>
            <person name="Zhang Z."/>
            <person name="Fitz-Gibbon S.T."/>
            <person name="Lowe T.M."/>
            <person name="Saltikov C."/>
            <person name="House C.H."/>
            <person name="Richardson P."/>
        </authorList>
    </citation>
    <scope>NUCLEOTIDE SEQUENCE [LARGE SCALE GENOMIC DNA]</scope>
    <source>
        <strain evidence="14">ATCC 700844 / DSM 13496 / JCM 10307 / IC-167</strain>
    </source>
</reference>
<comment type="cofactor">
    <cofactor evidence="7 11">
        <name>[4Fe-4S] cluster</name>
        <dbReference type="ChEBI" id="CHEBI:49883"/>
    </cofactor>
    <text evidence="7 11">Binds 1 [4Fe-4S] cluster per subunit.</text>
</comment>
<dbReference type="InterPro" id="IPR029057">
    <property type="entry name" value="PRTase-like"/>
</dbReference>
<comment type="function">
    <text evidence="7">Catalyzes the formation of phosphoribosylamine from phosphoribosylpyrophosphate (PRPP) and glutamine.</text>
</comment>
<dbReference type="KEGG" id="cma:Cmaq_0667"/>
<keyword evidence="7 10" id="KW-0460">Magnesium</keyword>
<evidence type="ECO:0000256" key="3">
    <source>
        <dbReference type="ARBA" id="ARBA00022676"/>
    </source>
</evidence>
<dbReference type="OrthoDB" id="5976at2157"/>
<dbReference type="eggNOG" id="arCOG00093">
    <property type="taxonomic scope" value="Archaea"/>
</dbReference>
<dbReference type="InterPro" id="IPR000836">
    <property type="entry name" value="PRTase_dom"/>
</dbReference>
<organism evidence="13 14">
    <name type="scientific">Caldivirga maquilingensis (strain ATCC 700844 / DSM 13496 / JCM 10307 / IC-167)</name>
    <dbReference type="NCBI Taxonomy" id="397948"/>
    <lineage>
        <taxon>Archaea</taxon>
        <taxon>Thermoproteota</taxon>
        <taxon>Thermoprotei</taxon>
        <taxon>Thermoproteales</taxon>
        <taxon>Thermoproteaceae</taxon>
        <taxon>Caldivirga</taxon>
    </lineage>
</organism>
<evidence type="ECO:0000256" key="7">
    <source>
        <dbReference type="HAMAP-Rule" id="MF_01931"/>
    </source>
</evidence>
<dbReference type="GO" id="GO:0004044">
    <property type="term" value="F:amidophosphoribosyltransferase activity"/>
    <property type="evidence" value="ECO:0007669"/>
    <property type="project" value="UniProtKB-UniRule"/>
</dbReference>
<dbReference type="MEROPS" id="C44.001"/>
<dbReference type="GeneID" id="5710325"/>
<dbReference type="HOGENOM" id="CLU_022389_3_3_2"/>
<evidence type="ECO:0000313" key="13">
    <source>
        <dbReference type="EMBL" id="ABW01507.1"/>
    </source>
</evidence>
<dbReference type="GO" id="GO:0009113">
    <property type="term" value="P:purine nucleobase biosynthetic process"/>
    <property type="evidence" value="ECO:0007669"/>
    <property type="project" value="InterPro"/>
</dbReference>
<evidence type="ECO:0000256" key="6">
    <source>
        <dbReference type="ARBA" id="ARBA00022962"/>
    </source>
</evidence>
<dbReference type="CDD" id="cd06223">
    <property type="entry name" value="PRTases_typeI"/>
    <property type="match status" value="1"/>
</dbReference>
<dbReference type="EC" id="2.4.2.14" evidence="7"/>
<feature type="domain" description="Glutamine amidotransferase type-2" evidence="12">
    <location>
        <begin position="2"/>
        <end position="202"/>
    </location>
</feature>
<dbReference type="Proteomes" id="UP000001137">
    <property type="component" value="Chromosome"/>
</dbReference>
<keyword evidence="3 7" id="KW-0328">Glycosyltransferase</keyword>
<evidence type="ECO:0000256" key="9">
    <source>
        <dbReference type="PIRSR" id="PIRSR000485-1"/>
    </source>
</evidence>
<name>A8MCK1_CALMQ</name>
<dbReference type="GO" id="GO:0006189">
    <property type="term" value="P:'de novo' IMP biosynthetic process"/>
    <property type="evidence" value="ECO:0007669"/>
    <property type="project" value="UniProtKB-UniRule"/>
</dbReference>
<feature type="binding site" evidence="7 11">
    <location>
        <position position="408"/>
    </location>
    <ligand>
        <name>[4Fe-4S] cluster</name>
        <dbReference type="ChEBI" id="CHEBI:49883"/>
    </ligand>
</feature>
<gene>
    <name evidence="7" type="primary">purF</name>
    <name evidence="13" type="ordered locus">Cmaq_0667</name>
</gene>